<evidence type="ECO:0000256" key="1">
    <source>
        <dbReference type="SAM" id="MobiDB-lite"/>
    </source>
</evidence>
<evidence type="ECO:0008006" key="4">
    <source>
        <dbReference type="Google" id="ProtNLM"/>
    </source>
</evidence>
<dbReference type="EMBL" id="GU071103">
    <property type="protein sequence ID" value="ADO98914.1"/>
    <property type="molecule type" value="Genomic_DNA"/>
</dbReference>
<evidence type="ECO:0000313" key="2">
    <source>
        <dbReference type="EMBL" id="ADO98914.1"/>
    </source>
</evidence>
<feature type="region of interest" description="Disordered" evidence="1">
    <location>
        <begin position="154"/>
        <end position="177"/>
    </location>
</feature>
<protein>
    <recommendedName>
        <fullName evidence="4">Gp186</fullName>
    </recommendedName>
</protein>
<name>E3SNV7_9CAUD</name>
<proteinExistence type="predicted"/>
<evidence type="ECO:0000313" key="3">
    <source>
        <dbReference type="Proteomes" id="UP000006532"/>
    </source>
</evidence>
<organism evidence="2 3">
    <name type="scientific">Prochlorococcus phage P-SSM7</name>
    <dbReference type="NCBI Taxonomy" id="445688"/>
    <lineage>
        <taxon>Viruses</taxon>
        <taxon>Duplodnaviria</taxon>
        <taxon>Heunggongvirae</taxon>
        <taxon>Uroviricota</taxon>
        <taxon>Caudoviricetes</taxon>
        <taxon>Pantevenvirales</taxon>
        <taxon>Kyanoviridae</taxon>
        <taxon>Palaemonvirus</taxon>
        <taxon>Palaemonvirus pssm7</taxon>
    </lineage>
</organism>
<dbReference type="GeneID" id="10329415"/>
<feature type="region of interest" description="Disordered" evidence="1">
    <location>
        <begin position="67"/>
        <end position="115"/>
    </location>
</feature>
<reference evidence="2 3" key="1">
    <citation type="journal article" date="2010" name="Environ. Microbiol.">
        <title>Genomic analysis of oceanic cyanobacterial myoviruses compared with T4-like myoviruses from diverse hosts and environments.</title>
        <authorList>
            <person name="Sullivan M.B."/>
            <person name="Huang K.H."/>
            <person name="Ignacio-Espinoza J.C."/>
            <person name="Berlin A.M."/>
            <person name="Kelly L."/>
            <person name="Weigele P.R."/>
            <person name="DeFrancesco A.S."/>
            <person name="Kern S.E."/>
            <person name="Thompson L.R."/>
            <person name="Young S."/>
            <person name="Yandava C."/>
            <person name="Fu R."/>
            <person name="Krastins B."/>
            <person name="Chase M."/>
            <person name="Sarracino D."/>
            <person name="Osburne M.S."/>
            <person name="Henn M.R."/>
            <person name="Chisholm S.W."/>
        </authorList>
    </citation>
    <scope>NUCLEOTIDE SEQUENCE [LARGE SCALE GENOMIC DNA]</scope>
    <source>
        <strain evidence="2">NATL1A-15</strain>
    </source>
</reference>
<gene>
    <name evidence="2" type="ORF">PSSM7_193</name>
</gene>
<feature type="compositionally biased region" description="Basic and acidic residues" evidence="1">
    <location>
        <begin position="67"/>
        <end position="82"/>
    </location>
</feature>
<accession>E3SNV7</accession>
<dbReference type="RefSeq" id="YP_004325020.1">
    <property type="nucleotide sequence ID" value="NC_015290.1"/>
</dbReference>
<keyword evidence="3" id="KW-1185">Reference proteome</keyword>
<dbReference type="OrthoDB" id="21843at10239"/>
<dbReference type="KEGG" id="vg:10329415"/>
<sequence length="223" mass="25317">MLSFKDLHEKKTKVKINPNLKDVMEKKGEKNCGCGQNPCITYGDDRHKKDKVDEAKKKDDTYLETDFKKRLKNNEKARKDMMKGPQMKNPHFESNSYDSQEEISEKSTEESTENSILTFNNFLEATRLKKEKGYNKGGSDDKALNYVKGMIRKEYGKPEGQRKKVKGAKSDAGTGKYLKRADDKKAYAAKAKKAGFKSTQSYTDTMARYGGESNYKKGRGLGS</sequence>
<dbReference type="Proteomes" id="UP000006532">
    <property type="component" value="Segment"/>
</dbReference>